<organism evidence="1 2">
    <name type="scientific">Sphaerodactylus townsendi</name>
    <dbReference type="NCBI Taxonomy" id="933632"/>
    <lineage>
        <taxon>Eukaryota</taxon>
        <taxon>Metazoa</taxon>
        <taxon>Chordata</taxon>
        <taxon>Craniata</taxon>
        <taxon>Vertebrata</taxon>
        <taxon>Euteleostomi</taxon>
        <taxon>Lepidosauria</taxon>
        <taxon>Squamata</taxon>
        <taxon>Bifurcata</taxon>
        <taxon>Gekkota</taxon>
        <taxon>Sphaerodactylidae</taxon>
        <taxon>Sphaerodactylus</taxon>
    </lineage>
</organism>
<accession>A0ACB8FF62</accession>
<comment type="caution">
    <text evidence="1">The sequence shown here is derived from an EMBL/GenBank/DDBJ whole genome shotgun (WGS) entry which is preliminary data.</text>
</comment>
<dbReference type="Proteomes" id="UP000827872">
    <property type="component" value="Linkage Group LG04"/>
</dbReference>
<dbReference type="EMBL" id="CM037617">
    <property type="protein sequence ID" value="KAH8004148.1"/>
    <property type="molecule type" value="Genomic_DNA"/>
</dbReference>
<proteinExistence type="predicted"/>
<evidence type="ECO:0000313" key="2">
    <source>
        <dbReference type="Proteomes" id="UP000827872"/>
    </source>
</evidence>
<evidence type="ECO:0000313" key="1">
    <source>
        <dbReference type="EMBL" id="KAH8004148.1"/>
    </source>
</evidence>
<sequence>MQSLTLLSETALSCGRKLEEIRLLMKPGHALLNWAPEKICEASEFQLRDIAKGPCIAQLFIVHSFSFMESAVLFAMALDRFLAIILCHSEVHGSPDHEAEFSELAWSLLTEAPRCSWPHACFLLHFPLLSEVVLSHSYCLHQDVIRLACSEHLAFQPFSDLIVIVLLWALVASLHPHLLQSDSERQFWA</sequence>
<gene>
    <name evidence="1" type="ORF">K3G42_004126</name>
</gene>
<name>A0ACB8FF62_9SAUR</name>
<reference evidence="1" key="1">
    <citation type="submission" date="2021-08" db="EMBL/GenBank/DDBJ databases">
        <title>The first chromosome-level gecko genome reveals the dynamic sex chromosomes of Neotropical dwarf geckos (Sphaerodactylidae: Sphaerodactylus).</title>
        <authorList>
            <person name="Pinto B.J."/>
            <person name="Keating S.E."/>
            <person name="Gamble T."/>
        </authorList>
    </citation>
    <scope>NUCLEOTIDE SEQUENCE</scope>
    <source>
        <strain evidence="1">TG3544</strain>
    </source>
</reference>
<protein>
    <submittedName>
        <fullName evidence="1">Uncharacterized protein</fullName>
    </submittedName>
</protein>
<keyword evidence="2" id="KW-1185">Reference proteome</keyword>